<dbReference type="WBParaSite" id="SSLN_0001971201-mRNA-1">
    <property type="protein sequence ID" value="SSLN_0001971201-mRNA-1"/>
    <property type="gene ID" value="SSLN_0001971201"/>
</dbReference>
<evidence type="ECO:0000256" key="1">
    <source>
        <dbReference type="SAM" id="MobiDB-lite"/>
    </source>
</evidence>
<keyword evidence="3" id="KW-1185">Reference proteome</keyword>
<dbReference type="AlphaFoldDB" id="A0A183TR93"/>
<reference evidence="2 3" key="2">
    <citation type="submission" date="2018-11" db="EMBL/GenBank/DDBJ databases">
        <authorList>
            <consortium name="Pathogen Informatics"/>
        </authorList>
    </citation>
    <scope>NUCLEOTIDE SEQUENCE [LARGE SCALE GENOMIC DNA]</scope>
    <source>
        <strain evidence="2 3">NST_G2</strain>
    </source>
</reference>
<accession>A0A183TR93</accession>
<evidence type="ECO:0000313" key="4">
    <source>
        <dbReference type="WBParaSite" id="SSLN_0001971201-mRNA-1"/>
    </source>
</evidence>
<gene>
    <name evidence="2" type="ORF">SSLN_LOCUS18991</name>
</gene>
<name>A0A183TR93_SCHSO</name>
<dbReference type="Proteomes" id="UP000275846">
    <property type="component" value="Unassembled WGS sequence"/>
</dbReference>
<evidence type="ECO:0000313" key="2">
    <source>
        <dbReference type="EMBL" id="VDM05377.1"/>
    </source>
</evidence>
<organism evidence="4">
    <name type="scientific">Schistocephalus solidus</name>
    <name type="common">Tapeworm</name>
    <dbReference type="NCBI Taxonomy" id="70667"/>
    <lineage>
        <taxon>Eukaryota</taxon>
        <taxon>Metazoa</taxon>
        <taxon>Spiralia</taxon>
        <taxon>Lophotrochozoa</taxon>
        <taxon>Platyhelminthes</taxon>
        <taxon>Cestoda</taxon>
        <taxon>Eucestoda</taxon>
        <taxon>Diphyllobothriidea</taxon>
        <taxon>Diphyllobothriidae</taxon>
        <taxon>Schistocephalus</taxon>
    </lineage>
</organism>
<feature type="region of interest" description="Disordered" evidence="1">
    <location>
        <begin position="1"/>
        <end position="20"/>
    </location>
</feature>
<dbReference type="EMBL" id="UYSU01045912">
    <property type="protein sequence ID" value="VDM05377.1"/>
    <property type="molecule type" value="Genomic_DNA"/>
</dbReference>
<protein>
    <submittedName>
        <fullName evidence="2 4">Uncharacterized protein</fullName>
    </submittedName>
</protein>
<proteinExistence type="predicted"/>
<dbReference type="STRING" id="70667.A0A183TR93"/>
<evidence type="ECO:0000313" key="3">
    <source>
        <dbReference type="Proteomes" id="UP000275846"/>
    </source>
</evidence>
<sequence length="124" mass="14068">MQSRLRELRSRFSSRAEEMRRQILVPKKTKSDHELDSEDDASTTMAPTATFELNIDGLADKGETYDLWHHPARSLHIRRPDCLLAVSPQKRPFVKTADKRLAYIAIDDGGDLETEKSTAETVGK</sequence>
<reference evidence="4" key="1">
    <citation type="submission" date="2016-06" db="UniProtKB">
        <authorList>
            <consortium name="WormBaseParasite"/>
        </authorList>
    </citation>
    <scope>IDENTIFICATION</scope>
</reference>